<dbReference type="SMART" id="SM00387">
    <property type="entry name" value="HATPase_c"/>
    <property type="match status" value="1"/>
</dbReference>
<dbReference type="GO" id="GO:0006355">
    <property type="term" value="P:regulation of DNA-templated transcription"/>
    <property type="evidence" value="ECO:0007669"/>
    <property type="project" value="InterPro"/>
</dbReference>
<dbReference type="PRINTS" id="PR01033">
    <property type="entry name" value="PHYTOCHROME"/>
</dbReference>
<dbReference type="Pfam" id="PF00360">
    <property type="entry name" value="PHY"/>
    <property type="match status" value="1"/>
</dbReference>
<dbReference type="STRING" id="1781255.BH720_18260"/>
<sequence length="814" mass="92403">MHQLGCIQPHGVLLVLQEPELQIMQVSENTQSLLGLSAEQLLGTLLLDWFETPQIESFQLSLNRENVQSLNPLKFILSRSHTPLVFDGIIHRYNHVLILELEPTFERDKINFLDFYHLIKHSTLLIQQSTHLQELYQVAVQEVRKLTGFDRVVLYQFREENHGIVVAEDKLPEADAWLGLHYPATDIPEQSRRMFFLNWIRAIPNTDYHPVRLVPEDRAVFDRPLDLSLAVLRSASPCHLEYLHNLGVKSSLTISLLKDNQLWGLIACHHQTPKYLPYVIRAACEFLGQSISLELTSKVETDDFEYKLSLKNIQAKLLEFMSQETHFFKGLLDYQPNLLDLVNAQGAALCLGDEIQCIGNTPSVPDIQKLVKWLATQPFENNCYQIPCLAKAYPEAVKYKQVASGILATPISRSQRKYIVWFRPEVIQTVNWAGNPYESFKIEENGKLVLCPRNSFALWKEQVECQSIPWKSCEIEAAIALRQATISIVIHKADELTHLNAALQESESREREKAQQLEHTLQQLQRTQTQLIQSEKMSSLGQLVAGVAHEINNPVNFVYGNLLYASSYTQSLIHLLELYAKHYPNPAREIQQEVEEIDLDFVIEDLPKLLSSMHLGAERIREIVQSLRNFSRLDESEMKSVDIHEGLESTLLILGNRLKFRADRPGIQIIKHYGDLPLVECYAGQLNQVFMNILANAIDVLEDYNRDRTLEEHRANPSIITISTEILDGNSSLGVPSVLIKIADNGPGIPEDVQPLLFDPFFTTKPIGKGTGIGLAISHQIVVEKHKGKLSCDSSTDRGAEFKIEIPIQAGVKP</sequence>
<dbReference type="InterPro" id="IPR003661">
    <property type="entry name" value="HisK_dim/P_dom"/>
</dbReference>
<dbReference type="Pfam" id="PF02518">
    <property type="entry name" value="HATPase_c"/>
    <property type="match status" value="1"/>
</dbReference>
<gene>
    <name evidence="12" type="ORF">BH720_18260</name>
</gene>
<dbReference type="Pfam" id="PF08446">
    <property type="entry name" value="PAS_2"/>
    <property type="match status" value="1"/>
</dbReference>
<dbReference type="InterPro" id="IPR016132">
    <property type="entry name" value="Phyto_chromo_attachment"/>
</dbReference>
<evidence type="ECO:0000256" key="8">
    <source>
        <dbReference type="ARBA" id="ARBA00023170"/>
    </source>
</evidence>
<keyword evidence="8" id="KW-0675">Receptor</keyword>
<dbReference type="InterPro" id="IPR035965">
    <property type="entry name" value="PAS-like_dom_sf"/>
</dbReference>
<dbReference type="SUPFAM" id="SSF47384">
    <property type="entry name" value="Homodimeric domain of signal transducing histidine kinase"/>
    <property type="match status" value="1"/>
</dbReference>
<evidence type="ECO:0000256" key="7">
    <source>
        <dbReference type="ARBA" id="ARBA00022991"/>
    </source>
</evidence>
<name>A0A1E5QGK8_9CYAN</name>
<dbReference type="InterPro" id="IPR013515">
    <property type="entry name" value="Phytochrome_cen-reg"/>
</dbReference>
<proteinExistence type="inferred from homology"/>
<dbReference type="InterPro" id="IPR005467">
    <property type="entry name" value="His_kinase_dom"/>
</dbReference>
<comment type="caution">
    <text evidence="12">The sequence shown here is derived from an EMBL/GenBank/DDBJ whole genome shotgun (WGS) entry which is preliminary data.</text>
</comment>
<accession>A0A1E5QGK8</accession>
<protein>
    <recommendedName>
        <fullName evidence="3">histidine kinase</fullName>
        <ecNumber evidence="3">2.7.13.3</ecNumber>
    </recommendedName>
</protein>
<dbReference type="PANTHER" id="PTHR43065:SF48">
    <property type="entry name" value="HISTIDINE KINASE"/>
    <property type="match status" value="1"/>
</dbReference>
<dbReference type="InterPro" id="IPR003594">
    <property type="entry name" value="HATPase_dom"/>
</dbReference>
<dbReference type="Pfam" id="PF01590">
    <property type="entry name" value="GAF"/>
    <property type="match status" value="1"/>
</dbReference>
<dbReference type="AlphaFoldDB" id="A0A1E5QGK8"/>
<keyword evidence="7" id="KW-0157">Chromophore</keyword>
<evidence type="ECO:0000256" key="3">
    <source>
        <dbReference type="ARBA" id="ARBA00012438"/>
    </source>
</evidence>
<dbReference type="GO" id="GO:0000155">
    <property type="term" value="F:phosphorelay sensor kinase activity"/>
    <property type="evidence" value="ECO:0007669"/>
    <property type="project" value="InterPro"/>
</dbReference>
<dbReference type="Gene3D" id="3.30.565.10">
    <property type="entry name" value="Histidine kinase-like ATPase, C-terminal domain"/>
    <property type="match status" value="1"/>
</dbReference>
<keyword evidence="9" id="KW-0175">Coiled coil</keyword>
<dbReference type="InterPro" id="IPR013654">
    <property type="entry name" value="PAS_2"/>
</dbReference>
<dbReference type="InterPro" id="IPR001294">
    <property type="entry name" value="Phytochrome"/>
</dbReference>
<organism evidence="12">
    <name type="scientific">Desertifilum tharense IPPAS B-1220</name>
    <dbReference type="NCBI Taxonomy" id="1781255"/>
    <lineage>
        <taxon>Bacteria</taxon>
        <taxon>Bacillati</taxon>
        <taxon>Cyanobacteriota</taxon>
        <taxon>Cyanophyceae</taxon>
        <taxon>Desertifilales</taxon>
        <taxon>Desertifilaceae</taxon>
        <taxon>Desertifilum</taxon>
    </lineage>
</organism>
<dbReference type="InterPro" id="IPR036890">
    <property type="entry name" value="HATPase_C_sf"/>
</dbReference>
<evidence type="ECO:0000256" key="6">
    <source>
        <dbReference type="ARBA" id="ARBA00022777"/>
    </source>
</evidence>
<dbReference type="SUPFAM" id="SSF55874">
    <property type="entry name" value="ATPase domain of HSP90 chaperone/DNA topoisomerase II/histidine kinase"/>
    <property type="match status" value="1"/>
</dbReference>
<dbReference type="SMART" id="SM00065">
    <property type="entry name" value="GAF"/>
    <property type="match status" value="1"/>
</dbReference>
<keyword evidence="4" id="KW-0600">Photoreceptor protein</keyword>
<evidence type="ECO:0000259" key="10">
    <source>
        <dbReference type="PROSITE" id="PS50046"/>
    </source>
</evidence>
<dbReference type="InterPro" id="IPR036097">
    <property type="entry name" value="HisK_dim/P_sf"/>
</dbReference>
<keyword evidence="6 12" id="KW-0808">Transferase</keyword>
<evidence type="ECO:0000256" key="1">
    <source>
        <dbReference type="ARBA" id="ARBA00000085"/>
    </source>
</evidence>
<dbReference type="CDD" id="cd00082">
    <property type="entry name" value="HisKA"/>
    <property type="match status" value="1"/>
</dbReference>
<dbReference type="Gene3D" id="1.10.287.130">
    <property type="match status" value="1"/>
</dbReference>
<evidence type="ECO:0000256" key="4">
    <source>
        <dbReference type="ARBA" id="ARBA00022543"/>
    </source>
</evidence>
<dbReference type="EC" id="2.7.13.3" evidence="3"/>
<dbReference type="PANTHER" id="PTHR43065">
    <property type="entry name" value="SENSOR HISTIDINE KINASE"/>
    <property type="match status" value="1"/>
</dbReference>
<evidence type="ECO:0000313" key="12">
    <source>
        <dbReference type="EMBL" id="OEJ73731.1"/>
    </source>
</evidence>
<dbReference type="PROSITE" id="PS50109">
    <property type="entry name" value="HIS_KIN"/>
    <property type="match status" value="1"/>
</dbReference>
<keyword evidence="6 12" id="KW-0418">Kinase</keyword>
<dbReference type="InterPro" id="IPR043150">
    <property type="entry name" value="Phytochrome_PHY_sf"/>
</dbReference>
<feature type="coiled-coil region" evidence="9">
    <location>
        <begin position="500"/>
        <end position="534"/>
    </location>
</feature>
<keyword evidence="5" id="KW-0716">Sensory transduction</keyword>
<dbReference type="EMBL" id="MJGC01000080">
    <property type="protein sequence ID" value="OEJ73731.1"/>
    <property type="molecule type" value="Genomic_DNA"/>
</dbReference>
<dbReference type="Gene3D" id="3.30.450.270">
    <property type="match status" value="1"/>
</dbReference>
<feature type="domain" description="Phytochrome chromophore attachment site" evidence="10">
    <location>
        <begin position="131"/>
        <end position="289"/>
    </location>
</feature>
<dbReference type="InterPro" id="IPR003018">
    <property type="entry name" value="GAF"/>
</dbReference>
<comment type="similarity">
    <text evidence="2">In the N-terminal section; belongs to the phytochrome family.</text>
</comment>
<dbReference type="GO" id="GO:0009584">
    <property type="term" value="P:detection of visible light"/>
    <property type="evidence" value="ECO:0007669"/>
    <property type="project" value="InterPro"/>
</dbReference>
<evidence type="ECO:0000256" key="9">
    <source>
        <dbReference type="SAM" id="Coils"/>
    </source>
</evidence>
<comment type="catalytic activity">
    <reaction evidence="1">
        <text>ATP + protein L-histidine = ADP + protein N-phospho-L-histidine.</text>
        <dbReference type="EC" id="2.7.13.3"/>
    </reaction>
</comment>
<evidence type="ECO:0000256" key="2">
    <source>
        <dbReference type="ARBA" id="ARBA00006402"/>
    </source>
</evidence>
<dbReference type="SUPFAM" id="SSF55785">
    <property type="entry name" value="PYP-like sensor domain (PAS domain)"/>
    <property type="match status" value="1"/>
</dbReference>
<evidence type="ECO:0000256" key="5">
    <source>
        <dbReference type="ARBA" id="ARBA00022606"/>
    </source>
</evidence>
<dbReference type="SUPFAM" id="SSF55781">
    <property type="entry name" value="GAF domain-like"/>
    <property type="match status" value="2"/>
</dbReference>
<dbReference type="PROSITE" id="PS50046">
    <property type="entry name" value="PHYTOCHROME_2"/>
    <property type="match status" value="1"/>
</dbReference>
<dbReference type="GO" id="GO:0009881">
    <property type="term" value="F:photoreceptor activity"/>
    <property type="evidence" value="ECO:0007669"/>
    <property type="project" value="UniProtKB-KW"/>
</dbReference>
<evidence type="ECO:0000259" key="11">
    <source>
        <dbReference type="PROSITE" id="PS50109"/>
    </source>
</evidence>
<reference evidence="12" key="1">
    <citation type="submission" date="2016-09" db="EMBL/GenBank/DDBJ databases">
        <title>Draft genome of thermotolerant cyanobacterium Desertifilum sp. strain IPPAS B-1220.</title>
        <authorList>
            <person name="Sinetova M.A."/>
            <person name="Bolakhan K."/>
            <person name="Zayadan B.K."/>
            <person name="Mironov K.S."/>
            <person name="Ustinova V."/>
            <person name="Kupriyanova E.V."/>
            <person name="Sidorov R.A."/>
            <person name="Skrypnik A.N."/>
            <person name="Gogoleva N.E."/>
            <person name="Gogolev Y.V."/>
            <person name="Los D.A."/>
        </authorList>
    </citation>
    <scope>NUCLEOTIDE SEQUENCE [LARGE SCALE GENOMIC DNA]</scope>
    <source>
        <strain evidence="12">IPPAS B-1220</strain>
    </source>
</reference>
<dbReference type="InterPro" id="IPR029016">
    <property type="entry name" value="GAF-like_dom_sf"/>
</dbReference>
<dbReference type="Gene3D" id="3.30.450.20">
    <property type="entry name" value="PAS domain"/>
    <property type="match status" value="1"/>
</dbReference>
<dbReference type="Gene3D" id="3.30.450.40">
    <property type="match status" value="1"/>
</dbReference>
<feature type="domain" description="Histidine kinase" evidence="11">
    <location>
        <begin position="546"/>
        <end position="810"/>
    </location>
</feature>